<dbReference type="InParanoid" id="A0A6P8TEZ7"/>
<dbReference type="Proteomes" id="UP000515161">
    <property type="component" value="Unplaced"/>
</dbReference>
<feature type="compositionally biased region" description="Basic and acidic residues" evidence="4">
    <location>
        <begin position="227"/>
        <end position="238"/>
    </location>
</feature>
<accession>A0A6P8TEZ7</accession>
<feature type="compositionally biased region" description="Low complexity" evidence="4">
    <location>
        <begin position="50"/>
        <end position="65"/>
    </location>
</feature>
<evidence type="ECO:0000256" key="2">
    <source>
        <dbReference type="ARBA" id="ARBA00022786"/>
    </source>
</evidence>
<dbReference type="PROSITE" id="PS50330">
    <property type="entry name" value="UIM"/>
    <property type="match status" value="1"/>
</dbReference>
<evidence type="ECO:0000256" key="1">
    <source>
        <dbReference type="ARBA" id="ARBA00022679"/>
    </source>
</evidence>
<dbReference type="RefSeq" id="XP_034062479.1">
    <property type="nucleotide sequence ID" value="XM_034206588.1"/>
</dbReference>
<evidence type="ECO:0000313" key="7">
    <source>
        <dbReference type="RefSeq" id="XP_034062479.1"/>
    </source>
</evidence>
<comment type="caution">
    <text evidence="3">Lacks conserved residue(s) required for the propagation of feature annotation.</text>
</comment>
<feature type="region of interest" description="Disordered" evidence="4">
    <location>
        <begin position="209"/>
        <end position="241"/>
    </location>
</feature>
<keyword evidence="2 3" id="KW-0833">Ubl conjugation pathway</keyword>
<evidence type="ECO:0000256" key="4">
    <source>
        <dbReference type="SAM" id="MobiDB-lite"/>
    </source>
</evidence>
<feature type="compositionally biased region" description="Polar residues" evidence="4">
    <location>
        <begin position="209"/>
        <end position="220"/>
    </location>
</feature>
<organism evidence="6 7">
    <name type="scientific">Gymnodraco acuticeps</name>
    <name type="common">Antarctic dragonfish</name>
    <dbReference type="NCBI Taxonomy" id="8218"/>
    <lineage>
        <taxon>Eukaryota</taxon>
        <taxon>Metazoa</taxon>
        <taxon>Chordata</taxon>
        <taxon>Craniata</taxon>
        <taxon>Vertebrata</taxon>
        <taxon>Euteleostomi</taxon>
        <taxon>Actinopterygii</taxon>
        <taxon>Neopterygii</taxon>
        <taxon>Teleostei</taxon>
        <taxon>Neoteleostei</taxon>
        <taxon>Acanthomorphata</taxon>
        <taxon>Eupercaria</taxon>
        <taxon>Perciformes</taxon>
        <taxon>Notothenioidei</taxon>
        <taxon>Bathydraconidae</taxon>
        <taxon>Gymnodraco</taxon>
    </lineage>
</organism>
<dbReference type="InterPro" id="IPR000569">
    <property type="entry name" value="HECT_dom"/>
</dbReference>
<protein>
    <submittedName>
        <fullName evidence="7">Uncharacterized protein LOC117540095</fullName>
    </submittedName>
</protein>
<dbReference type="Gene3D" id="3.90.1750.10">
    <property type="entry name" value="Hect, E3 ligase catalytic domains"/>
    <property type="match status" value="1"/>
</dbReference>
<gene>
    <name evidence="7" type="primary">LOC117540095</name>
</gene>
<name>A0A6P8TEZ7_GYMAC</name>
<dbReference type="AlphaFoldDB" id="A0A6P8TEZ7"/>
<reference evidence="7" key="1">
    <citation type="submission" date="2025-08" db="UniProtKB">
        <authorList>
            <consortium name="RefSeq"/>
        </authorList>
    </citation>
    <scope>IDENTIFICATION</scope>
</reference>
<dbReference type="OrthoDB" id="2384350at2759"/>
<evidence type="ECO:0000256" key="3">
    <source>
        <dbReference type="PROSITE-ProRule" id="PRU00104"/>
    </source>
</evidence>
<dbReference type="GO" id="GO:0004842">
    <property type="term" value="F:ubiquitin-protein transferase activity"/>
    <property type="evidence" value="ECO:0007669"/>
    <property type="project" value="InterPro"/>
</dbReference>
<proteinExistence type="predicted"/>
<dbReference type="GeneID" id="117540095"/>
<feature type="region of interest" description="Disordered" evidence="4">
    <location>
        <begin position="46"/>
        <end position="86"/>
    </location>
</feature>
<keyword evidence="1" id="KW-0808">Transferase</keyword>
<keyword evidence="6" id="KW-1185">Reference proteome</keyword>
<feature type="domain" description="HECT" evidence="5">
    <location>
        <begin position="375"/>
        <end position="418"/>
    </location>
</feature>
<dbReference type="InterPro" id="IPR003903">
    <property type="entry name" value="UIM_dom"/>
</dbReference>
<dbReference type="KEGG" id="gacu:117540095"/>
<sequence length="631" mass="70329">MEANHTDRLNQAAALITSILTSAQQTTSPARSNLSSVDGEIATLFRQANSTQPSSSRPQQPPSTRQRVRQNVNSWASGSRRRRPTSVEYHDHFNKDVIILPDPTWEFVCKQKSKQFLHANGHILSAFEFHKSWNQLTLFRQIRDEFKPRIPEEVSLQFLMACGNKLVTPKLKEGQEFDGHMIHKVFRSKALYVKPSVAILGYNSDTEDQSCAIQEGPSTRSKSRATHPREDSSEEGHSDGLILDETATSSLPLNSYLHTTSSLPHTTNSSFSSSVVPVTTSVTSSVTASSSTIAPTSDYSSYVTLMRDVSDLSSDDEDLNRAIQASLQTEQAQATEHASVQEILSELADKISANSRCKFNINRSAVLDGAFRSFNRATYDPNATMNIKFSDDLGRNEEAVDLGGPRREFLRLLMEALMMSSMFEGSEYSQNLALDIPAHREDRYFLAGRAIAVSLVHGGPPPSFLSTTLFDCLAAGSHTAKPVLKDIADTDIYNQVKRVSESSKYEDLIAATQQMQDYLANAGCLRPLKRVQEKEQLVHDILMFQVVHRVEAPFQRFQEGLKILGILGKLQKSPDSFRPLFCHQQSALTAEIMEDLFPIHLSAQGSNKRRAEEMVVPYWRDYLIDAEGCGS</sequence>
<dbReference type="InterPro" id="IPR035983">
    <property type="entry name" value="Hect_E3_ubiquitin_ligase"/>
</dbReference>
<evidence type="ECO:0000259" key="5">
    <source>
        <dbReference type="PROSITE" id="PS50237"/>
    </source>
</evidence>
<dbReference type="PROSITE" id="PS50237">
    <property type="entry name" value="HECT"/>
    <property type="match status" value="1"/>
</dbReference>
<evidence type="ECO:0000313" key="6">
    <source>
        <dbReference type="Proteomes" id="UP000515161"/>
    </source>
</evidence>
<dbReference type="SUPFAM" id="SSF56204">
    <property type="entry name" value="Hect, E3 ligase catalytic domain"/>
    <property type="match status" value="1"/>
</dbReference>